<dbReference type="SMART" id="SM00670">
    <property type="entry name" value="PINc"/>
    <property type="match status" value="1"/>
</dbReference>
<evidence type="ECO:0000313" key="3">
    <source>
        <dbReference type="Proteomes" id="UP000176389"/>
    </source>
</evidence>
<gene>
    <name evidence="2" type="ORF">A2Z11_02930</name>
</gene>
<comment type="caution">
    <text evidence="2">The sequence shown here is derived from an EMBL/GenBank/DDBJ whole genome shotgun (WGS) entry which is preliminary data.</text>
</comment>
<dbReference type="InterPro" id="IPR002850">
    <property type="entry name" value="PIN_toxin-like"/>
</dbReference>
<evidence type="ECO:0000313" key="2">
    <source>
        <dbReference type="EMBL" id="OGY25293.1"/>
    </source>
</evidence>
<dbReference type="STRING" id="1802596.A2Z11_02930"/>
<dbReference type="PANTHER" id="PTHR34610">
    <property type="entry name" value="SSL7007 PROTEIN"/>
    <property type="match status" value="1"/>
</dbReference>
<dbReference type="InterPro" id="IPR002716">
    <property type="entry name" value="PIN_dom"/>
</dbReference>
<dbReference type="Pfam" id="PF13470">
    <property type="entry name" value="PIN_3"/>
    <property type="match status" value="1"/>
</dbReference>
<protein>
    <submittedName>
        <fullName evidence="2">Putative toxin-antitoxin system toxin component, PIN family</fullName>
    </submittedName>
</protein>
<evidence type="ECO:0000259" key="1">
    <source>
        <dbReference type="SMART" id="SM00670"/>
    </source>
</evidence>
<dbReference type="EMBL" id="MHCS01000048">
    <property type="protein sequence ID" value="OGY25293.1"/>
    <property type="molecule type" value="Genomic_DNA"/>
</dbReference>
<proteinExistence type="predicted"/>
<dbReference type="AlphaFoldDB" id="A0A1G1WC82"/>
<feature type="domain" description="PIN" evidence="1">
    <location>
        <begin position="5"/>
        <end position="116"/>
    </location>
</feature>
<dbReference type="SUPFAM" id="SSF88723">
    <property type="entry name" value="PIN domain-like"/>
    <property type="match status" value="1"/>
</dbReference>
<accession>A0A1G1WC82</accession>
<organism evidence="2 3">
    <name type="scientific">Candidatus Woykebacteria bacterium RBG_16_43_9</name>
    <dbReference type="NCBI Taxonomy" id="1802596"/>
    <lineage>
        <taxon>Bacteria</taxon>
        <taxon>Candidatus Woykeibacteriota</taxon>
    </lineage>
</organism>
<sequence>MPNKPKVVFDTNIYISAIIFGGAPFICLEMARNGELELYASKAILLELTHKLESKFLHTQDDVERVLIRLSQFTKIITPIEKLTVIKDDQTGNKILEAAMEAKADYLISGDKRHVLPLKEFRGTKIVSAAEFLKEF</sequence>
<dbReference type="InterPro" id="IPR029060">
    <property type="entry name" value="PIN-like_dom_sf"/>
</dbReference>
<dbReference type="PANTHER" id="PTHR34610:SF3">
    <property type="entry name" value="SSL7007 PROTEIN"/>
    <property type="match status" value="1"/>
</dbReference>
<dbReference type="NCBIfam" id="TIGR00305">
    <property type="entry name" value="putative toxin-antitoxin system toxin component, PIN family"/>
    <property type="match status" value="1"/>
</dbReference>
<name>A0A1G1WC82_9BACT</name>
<dbReference type="Proteomes" id="UP000176389">
    <property type="component" value="Unassembled WGS sequence"/>
</dbReference>
<reference evidence="2 3" key="1">
    <citation type="journal article" date="2016" name="Nat. Commun.">
        <title>Thousands of microbial genomes shed light on interconnected biogeochemical processes in an aquifer system.</title>
        <authorList>
            <person name="Anantharaman K."/>
            <person name="Brown C.T."/>
            <person name="Hug L.A."/>
            <person name="Sharon I."/>
            <person name="Castelle C.J."/>
            <person name="Probst A.J."/>
            <person name="Thomas B.C."/>
            <person name="Singh A."/>
            <person name="Wilkins M.J."/>
            <person name="Karaoz U."/>
            <person name="Brodie E.L."/>
            <person name="Williams K.H."/>
            <person name="Hubbard S.S."/>
            <person name="Banfield J.F."/>
        </authorList>
    </citation>
    <scope>NUCLEOTIDE SEQUENCE [LARGE SCALE GENOMIC DNA]</scope>
</reference>